<dbReference type="Gene3D" id="3.20.20.140">
    <property type="entry name" value="Metal-dependent hydrolases"/>
    <property type="match status" value="1"/>
</dbReference>
<dbReference type="PANTHER" id="PTHR32294">
    <property type="entry name" value="DNA POLYMERASE III SUBUNIT ALPHA"/>
    <property type="match status" value="1"/>
</dbReference>
<dbReference type="SMART" id="SM00481">
    <property type="entry name" value="POLIIIAc"/>
    <property type="match status" value="1"/>
</dbReference>
<evidence type="ECO:0000256" key="1">
    <source>
        <dbReference type="ARBA" id="ARBA00019114"/>
    </source>
</evidence>
<dbReference type="AlphaFoldDB" id="A0A7C5Q3W5"/>
<comment type="caution">
    <text evidence="3">The sequence shown here is derived from an EMBL/GenBank/DDBJ whole genome shotgun (WGS) entry which is preliminary data.</text>
</comment>
<dbReference type="GO" id="GO:0006260">
    <property type="term" value="P:DNA replication"/>
    <property type="evidence" value="ECO:0007669"/>
    <property type="project" value="InterPro"/>
</dbReference>
<dbReference type="PANTHER" id="PTHR32294:SF0">
    <property type="entry name" value="DNA POLYMERASE III SUBUNIT ALPHA"/>
    <property type="match status" value="1"/>
</dbReference>
<accession>A0A7C5Q3W5</accession>
<feature type="domain" description="Polymerase/histidinol phosphatase N-terminal" evidence="2">
    <location>
        <begin position="5"/>
        <end position="72"/>
    </location>
</feature>
<dbReference type="InterPro" id="IPR004805">
    <property type="entry name" value="DnaE2/DnaE/PolC"/>
</dbReference>
<dbReference type="EMBL" id="DRNB01000084">
    <property type="protein sequence ID" value="HHJ63717.1"/>
    <property type="molecule type" value="Genomic_DNA"/>
</dbReference>
<protein>
    <recommendedName>
        <fullName evidence="1">DNA polymerase III subunit alpha</fullName>
    </recommendedName>
</protein>
<evidence type="ECO:0000313" key="3">
    <source>
        <dbReference type="EMBL" id="HHJ63717.1"/>
    </source>
</evidence>
<sequence length="101" mass="11497">MKEFVHLHLHTQFSLLDGAIKIEDLTQKAKELGYRAVGISDHGNLFGTLQFYRSMKRAGLKPVIGMEAYFTTGSRFDRKAKGSEDNITDRHNHHLILIAKD</sequence>
<dbReference type="SUPFAM" id="SSF89550">
    <property type="entry name" value="PHP domain-like"/>
    <property type="match status" value="1"/>
</dbReference>
<evidence type="ECO:0000259" key="2">
    <source>
        <dbReference type="SMART" id="SM00481"/>
    </source>
</evidence>
<dbReference type="InterPro" id="IPR016195">
    <property type="entry name" value="Pol/histidinol_Pase-like"/>
</dbReference>
<dbReference type="Pfam" id="PF02811">
    <property type="entry name" value="PHP"/>
    <property type="match status" value="1"/>
</dbReference>
<name>A0A7C5Q3W5_AQUAO</name>
<dbReference type="InterPro" id="IPR004013">
    <property type="entry name" value="PHP_dom"/>
</dbReference>
<dbReference type="InterPro" id="IPR003141">
    <property type="entry name" value="Pol/His_phosphatase_N"/>
</dbReference>
<dbReference type="Proteomes" id="UP000885792">
    <property type="component" value="Unassembled WGS sequence"/>
</dbReference>
<reference evidence="3" key="1">
    <citation type="journal article" date="2020" name="mSystems">
        <title>Genome- and Community-Level Interaction Insights into Carbon Utilization and Element Cycling Functions of Hydrothermarchaeota in Hydrothermal Sediment.</title>
        <authorList>
            <person name="Zhou Z."/>
            <person name="Liu Y."/>
            <person name="Xu W."/>
            <person name="Pan J."/>
            <person name="Luo Z.H."/>
            <person name="Li M."/>
        </authorList>
    </citation>
    <scope>NUCLEOTIDE SEQUENCE [LARGE SCALE GENOMIC DNA]</scope>
    <source>
        <strain evidence="3">HyVt-501</strain>
    </source>
</reference>
<proteinExistence type="predicted"/>
<dbReference type="GO" id="GO:0008408">
    <property type="term" value="F:3'-5' exonuclease activity"/>
    <property type="evidence" value="ECO:0007669"/>
    <property type="project" value="InterPro"/>
</dbReference>
<organism evidence="3">
    <name type="scientific">Aquifex aeolicus</name>
    <dbReference type="NCBI Taxonomy" id="63363"/>
    <lineage>
        <taxon>Bacteria</taxon>
        <taxon>Pseudomonadati</taxon>
        <taxon>Aquificota</taxon>
        <taxon>Aquificia</taxon>
        <taxon>Aquificales</taxon>
        <taxon>Aquificaceae</taxon>
        <taxon>Aquifex</taxon>
    </lineage>
</organism>
<feature type="non-terminal residue" evidence="3">
    <location>
        <position position="101"/>
    </location>
</feature>
<gene>
    <name evidence="3" type="ORF">ENJ61_02310</name>
</gene>